<proteinExistence type="inferred from homology"/>
<dbReference type="InterPro" id="IPR011009">
    <property type="entry name" value="Kinase-like_dom_sf"/>
</dbReference>
<dbReference type="OrthoDB" id="427480at2759"/>
<dbReference type="Pfam" id="PF03109">
    <property type="entry name" value="ABC1"/>
    <property type="match status" value="1"/>
</dbReference>
<dbReference type="EMBL" id="JABEZY010000001">
    <property type="protein sequence ID" value="MBA0732849.1"/>
    <property type="molecule type" value="Genomic_DNA"/>
</dbReference>
<comment type="similarity">
    <text evidence="1">Belongs to the protein kinase superfamily. ADCK protein kinase family.</text>
</comment>
<evidence type="ECO:0000313" key="4">
    <source>
        <dbReference type="Proteomes" id="UP000593579"/>
    </source>
</evidence>
<dbReference type="PANTHER" id="PTHR10566">
    <property type="entry name" value="CHAPERONE-ACTIVITY OF BC1 COMPLEX CABC1 -RELATED"/>
    <property type="match status" value="1"/>
</dbReference>
<dbReference type="GO" id="GO:0046467">
    <property type="term" value="P:membrane lipid biosynthetic process"/>
    <property type="evidence" value="ECO:0007669"/>
    <property type="project" value="TreeGrafter"/>
</dbReference>
<dbReference type="AlphaFoldDB" id="A0A7J9BAW1"/>
<reference evidence="3 4" key="1">
    <citation type="journal article" date="2019" name="Genome Biol. Evol.">
        <title>Insights into the evolution of the New World diploid cottons (Gossypium, subgenus Houzingenia) based on genome sequencing.</title>
        <authorList>
            <person name="Grover C.E."/>
            <person name="Arick M.A. 2nd"/>
            <person name="Thrash A."/>
            <person name="Conover J.L."/>
            <person name="Sanders W.S."/>
            <person name="Peterson D.G."/>
            <person name="Frelichowski J.E."/>
            <person name="Scheffler J.A."/>
            <person name="Scheffler B.E."/>
            <person name="Wendel J.F."/>
        </authorList>
    </citation>
    <scope>NUCLEOTIDE SEQUENCE [LARGE SCALE GENOMIC DNA]</scope>
    <source>
        <strain evidence="3">5</strain>
        <tissue evidence="3">Leaf</tissue>
    </source>
</reference>
<evidence type="ECO:0000259" key="2">
    <source>
        <dbReference type="Pfam" id="PF03109"/>
    </source>
</evidence>
<protein>
    <recommendedName>
        <fullName evidence="2">ABC1 atypical kinase-like domain-containing protein</fullName>
    </recommendedName>
</protein>
<dbReference type="GO" id="GO:0016020">
    <property type="term" value="C:membrane"/>
    <property type="evidence" value="ECO:0007669"/>
    <property type="project" value="GOC"/>
</dbReference>
<feature type="domain" description="ABC1 atypical kinase-like" evidence="2">
    <location>
        <begin position="239"/>
        <end position="425"/>
    </location>
</feature>
<keyword evidence="4" id="KW-1185">Reference proteome</keyword>
<dbReference type="GO" id="GO:1901031">
    <property type="term" value="P:regulation of response to reactive oxygen species"/>
    <property type="evidence" value="ECO:0007669"/>
    <property type="project" value="TreeGrafter"/>
</dbReference>
<evidence type="ECO:0000256" key="1">
    <source>
        <dbReference type="ARBA" id="ARBA00009670"/>
    </source>
</evidence>
<name>A0A7J9BAW1_GOSGO</name>
<gene>
    <name evidence="3" type="ORF">Gogos_016912</name>
</gene>
<dbReference type="PANTHER" id="PTHR10566:SF113">
    <property type="entry name" value="PROTEIN ACTIVITY OF BC1 COMPLEX KINASE 7, CHLOROPLASTIC"/>
    <property type="match status" value="1"/>
</dbReference>
<evidence type="ECO:0000313" key="3">
    <source>
        <dbReference type="EMBL" id="MBA0732849.1"/>
    </source>
</evidence>
<dbReference type="Proteomes" id="UP000593579">
    <property type="component" value="Unassembled WGS sequence"/>
</dbReference>
<dbReference type="InterPro" id="IPR004147">
    <property type="entry name" value="ABC1_dom"/>
</dbReference>
<dbReference type="CDD" id="cd05121">
    <property type="entry name" value="ABC1_ADCK3-like"/>
    <property type="match status" value="1"/>
</dbReference>
<organism evidence="3 4">
    <name type="scientific">Gossypium gossypioides</name>
    <name type="common">Mexican cotton</name>
    <name type="synonym">Selera gossypioides</name>
    <dbReference type="NCBI Taxonomy" id="34282"/>
    <lineage>
        <taxon>Eukaryota</taxon>
        <taxon>Viridiplantae</taxon>
        <taxon>Streptophyta</taxon>
        <taxon>Embryophyta</taxon>
        <taxon>Tracheophyta</taxon>
        <taxon>Spermatophyta</taxon>
        <taxon>Magnoliopsida</taxon>
        <taxon>eudicotyledons</taxon>
        <taxon>Gunneridae</taxon>
        <taxon>Pentapetalae</taxon>
        <taxon>rosids</taxon>
        <taxon>malvids</taxon>
        <taxon>Malvales</taxon>
        <taxon>Malvaceae</taxon>
        <taxon>Malvoideae</taxon>
        <taxon>Gossypium</taxon>
    </lineage>
</organism>
<accession>A0A7J9BAW1</accession>
<comment type="caution">
    <text evidence="3">The sequence shown here is derived from an EMBL/GenBank/DDBJ whole genome shotgun (WGS) entry which is preliminary data.</text>
</comment>
<dbReference type="SUPFAM" id="SSF56112">
    <property type="entry name" value="Protein kinase-like (PK-like)"/>
    <property type="match status" value="1"/>
</dbReference>
<sequence>MTVILASHSCYSCNYEMMNQGRAVGTLSFSGSISNNFVNLERQIYYLPMTGKSFRFQVEMQQTEPTPKVGINGRAVKMVPASEVVKRQAPATRKVEQVNGVKQVINGNGASIVRRKNSPSLVKMPISRVSEDLPPLEELKILPSDENFSWANENYSSLQRSIDVWSFVISLRVRVLLDNAKWAYAGGFTEDKQKKRRRTTASWLRERVLQLGPTFIKLGQLSSTRSDLFPREFVDELAKLQDKVPAFSPKKARGFIEKELGAPIHVLFKEFEDQPIAAASLGQVHRAVLHSGEKVVVKVQRPGLKKLFDIDLRNLKLIAEYFQNSETLGGPSRDWIGIYEECSTILYQEIDYINEGKNADRFRRDFRNIKWVRVPMVFWDYTATKVLTLEYVPGIKINQLDALDARGYNRSRISSHAIEAYLIQANESIIYYDFGMMGEIKSFTRERLLELFYAVYEKDAKKVMQSLIDLGALQPTGDLSSVRRSVQFFLDNLLDQRPDQDTTLAAIGEDLFAIAQDQPFRFPSTFTFVLRAFSTLEGIGYILDPNFSFAKIAAPYAQELLDIRQRQRTGSQLVQEIRKQADDARSYTMSMPYRVQRIEEILKQLESGDLRLRVRVLESERAARKATILQMATMYTVLGGTLVNLGVTFSSQGSQIIANGSFVGAGGVIHPT</sequence>
<dbReference type="InterPro" id="IPR050154">
    <property type="entry name" value="UbiB_kinase"/>
</dbReference>